<protein>
    <recommendedName>
        <fullName evidence="2">JmjC domain-containing protein</fullName>
    </recommendedName>
</protein>
<dbReference type="InterPro" id="IPR050910">
    <property type="entry name" value="JMJD6_ArgDemeth/LysHydrox"/>
</dbReference>
<dbReference type="GO" id="GO:0005634">
    <property type="term" value="C:nucleus"/>
    <property type="evidence" value="ECO:0007669"/>
    <property type="project" value="TreeGrafter"/>
</dbReference>
<evidence type="ECO:0000313" key="3">
    <source>
        <dbReference type="EMBL" id="KAJ1915935.1"/>
    </source>
</evidence>
<feature type="compositionally biased region" description="Polar residues" evidence="1">
    <location>
        <begin position="1"/>
        <end position="10"/>
    </location>
</feature>
<dbReference type="EMBL" id="JANBPT010000606">
    <property type="protein sequence ID" value="KAJ1915935.1"/>
    <property type="molecule type" value="Genomic_DNA"/>
</dbReference>
<sequence length="617" mass="68765">MLEASSSPETSLKRPAELTELERCTRVRPDRPTGASSLPPPKPTGKTHPTGIKPWGNSFLDRVQVTPEGLTPEGQLYRSPTTVRQATLGSLAVLGDQLILDILGDHLTGPELARVQRVNRGLYAFARHEDLWRTRTIADFGGDFEFDRTWRQTYRRRTLRRSPTHPSAQSAPAAKPAAGIVDTAFQLTGFYSDTLFHPWLYATSDLDRLRASQRGTPIPRRSGLSLAEFIQEYEAPALPVIITDVARQWPAFKRWNREYLLDAFGHVAFRAEAIDITLNNYYRYADQQTLDESPIYLFDKQFGRTCPALLDDFEVPEYFSEDLFHVLGDVASATTSAGGIDGTISTTPPSHRPDYRWIIIGPARSGSTFHKDPNATSAWNAVITGAKKWIMFPPDCLPPGVFTNADQSEVTSPVSLMEWFHNYYEAVKPYQPVTPSVLRSSGTAAGDATLPRGAFEGTCHAGEIVFVPRGWWHCVLNLDDSVALTQNYVSRRNLPDVLDFLQCKRNQISGVPCNLAPHLYERFTEAFMRHYPNELGEVQADRERRRLARSTVIYHGREKTKTMDDGSPTESDAVPANGRSVGPNLWQALKESGPSNFTFGFATLDESDEGDSAVGSP</sequence>
<feature type="region of interest" description="Disordered" evidence="1">
    <location>
        <begin position="1"/>
        <end position="57"/>
    </location>
</feature>
<dbReference type="Gene3D" id="2.60.120.650">
    <property type="entry name" value="Cupin"/>
    <property type="match status" value="1"/>
</dbReference>
<evidence type="ECO:0000259" key="2">
    <source>
        <dbReference type="PROSITE" id="PS51184"/>
    </source>
</evidence>
<feature type="compositionally biased region" description="Basic and acidic residues" evidence="1">
    <location>
        <begin position="11"/>
        <end position="31"/>
    </location>
</feature>
<name>A0A9W8DS12_9FUNG</name>
<feature type="domain" description="JmjC" evidence="2">
    <location>
        <begin position="304"/>
        <end position="505"/>
    </location>
</feature>
<dbReference type="OrthoDB" id="424465at2759"/>
<dbReference type="InterPro" id="IPR041667">
    <property type="entry name" value="Cupin_8"/>
</dbReference>
<dbReference type="SUPFAM" id="SSF81383">
    <property type="entry name" value="F-box domain"/>
    <property type="match status" value="1"/>
</dbReference>
<dbReference type="PANTHER" id="PTHR12480">
    <property type="entry name" value="ARGININE DEMETHYLASE AND LYSYL-HYDROXYLASE JMJD"/>
    <property type="match status" value="1"/>
</dbReference>
<accession>A0A9W8DS12</accession>
<feature type="compositionally biased region" description="Low complexity" evidence="1">
    <location>
        <begin position="44"/>
        <end position="54"/>
    </location>
</feature>
<dbReference type="InterPro" id="IPR003347">
    <property type="entry name" value="JmjC_dom"/>
</dbReference>
<dbReference type="AlphaFoldDB" id="A0A9W8DS12"/>
<evidence type="ECO:0000256" key="1">
    <source>
        <dbReference type="SAM" id="MobiDB-lite"/>
    </source>
</evidence>
<organism evidence="3 4">
    <name type="scientific">Tieghemiomyces parasiticus</name>
    <dbReference type="NCBI Taxonomy" id="78921"/>
    <lineage>
        <taxon>Eukaryota</taxon>
        <taxon>Fungi</taxon>
        <taxon>Fungi incertae sedis</taxon>
        <taxon>Zoopagomycota</taxon>
        <taxon>Kickxellomycotina</taxon>
        <taxon>Dimargaritomycetes</taxon>
        <taxon>Dimargaritales</taxon>
        <taxon>Dimargaritaceae</taxon>
        <taxon>Tieghemiomyces</taxon>
    </lineage>
</organism>
<dbReference type="PANTHER" id="PTHR12480:SF21">
    <property type="entry name" value="JMJC DOMAIN-CONTAINING PROTEIN 8"/>
    <property type="match status" value="1"/>
</dbReference>
<dbReference type="Pfam" id="PF13621">
    <property type="entry name" value="Cupin_8"/>
    <property type="match status" value="1"/>
</dbReference>
<evidence type="ECO:0000313" key="4">
    <source>
        <dbReference type="Proteomes" id="UP001150569"/>
    </source>
</evidence>
<proteinExistence type="predicted"/>
<reference evidence="3" key="1">
    <citation type="submission" date="2022-07" db="EMBL/GenBank/DDBJ databases">
        <title>Phylogenomic reconstructions and comparative analyses of Kickxellomycotina fungi.</title>
        <authorList>
            <person name="Reynolds N.K."/>
            <person name="Stajich J.E."/>
            <person name="Barry K."/>
            <person name="Grigoriev I.V."/>
            <person name="Crous P."/>
            <person name="Smith M.E."/>
        </authorList>
    </citation>
    <scope>NUCLEOTIDE SEQUENCE</scope>
    <source>
        <strain evidence="3">RSA 861</strain>
    </source>
</reference>
<keyword evidence="4" id="KW-1185">Reference proteome</keyword>
<dbReference type="GO" id="GO:0000987">
    <property type="term" value="F:cis-regulatory region sequence-specific DNA binding"/>
    <property type="evidence" value="ECO:0007669"/>
    <property type="project" value="TreeGrafter"/>
</dbReference>
<comment type="caution">
    <text evidence="3">The sequence shown here is derived from an EMBL/GenBank/DDBJ whole genome shotgun (WGS) entry which is preliminary data.</text>
</comment>
<dbReference type="InterPro" id="IPR036047">
    <property type="entry name" value="F-box-like_dom_sf"/>
</dbReference>
<gene>
    <name evidence="3" type="ORF">IWQ60_008275</name>
</gene>
<feature type="region of interest" description="Disordered" evidence="1">
    <location>
        <begin position="559"/>
        <end position="587"/>
    </location>
</feature>
<dbReference type="Proteomes" id="UP001150569">
    <property type="component" value="Unassembled WGS sequence"/>
</dbReference>
<dbReference type="SUPFAM" id="SSF51197">
    <property type="entry name" value="Clavaminate synthase-like"/>
    <property type="match status" value="1"/>
</dbReference>
<dbReference type="SMART" id="SM00558">
    <property type="entry name" value="JmjC"/>
    <property type="match status" value="1"/>
</dbReference>
<dbReference type="PROSITE" id="PS51184">
    <property type="entry name" value="JMJC"/>
    <property type="match status" value="1"/>
</dbReference>